<organism evidence="2 3">
    <name type="scientific">Turnera subulata</name>
    <dbReference type="NCBI Taxonomy" id="218843"/>
    <lineage>
        <taxon>Eukaryota</taxon>
        <taxon>Viridiplantae</taxon>
        <taxon>Streptophyta</taxon>
        <taxon>Embryophyta</taxon>
        <taxon>Tracheophyta</taxon>
        <taxon>Spermatophyta</taxon>
        <taxon>Magnoliopsida</taxon>
        <taxon>eudicotyledons</taxon>
        <taxon>Gunneridae</taxon>
        <taxon>Pentapetalae</taxon>
        <taxon>rosids</taxon>
        <taxon>fabids</taxon>
        <taxon>Malpighiales</taxon>
        <taxon>Passifloraceae</taxon>
        <taxon>Turnera</taxon>
    </lineage>
</organism>
<keyword evidence="3" id="KW-1185">Reference proteome</keyword>
<dbReference type="InterPro" id="IPR040256">
    <property type="entry name" value="At4g02000-like"/>
</dbReference>
<dbReference type="PANTHER" id="PTHR31286">
    <property type="entry name" value="GLYCINE-RICH CELL WALL STRUCTURAL PROTEIN 1.8-LIKE"/>
    <property type="match status" value="1"/>
</dbReference>
<dbReference type="OrthoDB" id="1166622at2759"/>
<dbReference type="Pfam" id="PF14111">
    <property type="entry name" value="DUF4283"/>
    <property type="match status" value="1"/>
</dbReference>
<dbReference type="PANTHER" id="PTHR31286:SF167">
    <property type="entry name" value="OS09G0268800 PROTEIN"/>
    <property type="match status" value="1"/>
</dbReference>
<feature type="domain" description="DUF4283" evidence="1">
    <location>
        <begin position="47"/>
        <end position="124"/>
    </location>
</feature>
<gene>
    <name evidence="2" type="ORF">Tsubulata_039284</name>
</gene>
<protein>
    <recommendedName>
        <fullName evidence="1">DUF4283 domain-containing protein</fullName>
    </recommendedName>
</protein>
<reference evidence="2" key="1">
    <citation type="submission" date="2022-02" db="EMBL/GenBank/DDBJ databases">
        <authorList>
            <person name="Henning P.M."/>
            <person name="McCubbin A.G."/>
            <person name="Shore J.S."/>
        </authorList>
    </citation>
    <scope>NUCLEOTIDE SEQUENCE</scope>
    <source>
        <strain evidence="2">F60SS</strain>
        <tissue evidence="2">Leaves</tissue>
    </source>
</reference>
<accession>A0A9Q0GGH4</accession>
<evidence type="ECO:0000259" key="1">
    <source>
        <dbReference type="Pfam" id="PF14111"/>
    </source>
</evidence>
<reference evidence="2" key="2">
    <citation type="journal article" date="2023" name="Plants (Basel)">
        <title>Annotation of the Turnera subulata (Passifloraceae) Draft Genome Reveals the S-Locus Evolved after the Divergence of Turneroideae from Passifloroideae in a Stepwise Manner.</title>
        <authorList>
            <person name="Henning P.M."/>
            <person name="Roalson E.H."/>
            <person name="Mir W."/>
            <person name="McCubbin A.G."/>
            <person name="Shore J.S."/>
        </authorList>
    </citation>
    <scope>NUCLEOTIDE SEQUENCE</scope>
    <source>
        <strain evidence="2">F60SS</strain>
    </source>
</reference>
<dbReference type="InterPro" id="IPR025558">
    <property type="entry name" value="DUF4283"/>
</dbReference>
<sequence>METEYQQQIIFEDDFKEEMLTIRFSKGREAPKDTDVGATLGGMISRTCLVGKVYSDRIFTAGLVKSGLERAWTLKGEFRVTEKGNNVFIIGCELEDDCDKIMRGVPWLMSNMHMNFKRWFPNMSIKQIPFRLSTFWIQLHDLPLEFLDEYKIRKICNVFSAMTEIDERIESIMGWNGFVRVRIEFLPEKPLMPGIFIYIDEGQRHWIKI</sequence>
<name>A0A9Q0GGH4_9ROSI</name>
<dbReference type="AlphaFoldDB" id="A0A9Q0GGH4"/>
<dbReference type="EMBL" id="JAKUCV010000483">
    <property type="protein sequence ID" value="KAJ4849828.1"/>
    <property type="molecule type" value="Genomic_DNA"/>
</dbReference>
<evidence type="ECO:0000313" key="3">
    <source>
        <dbReference type="Proteomes" id="UP001141552"/>
    </source>
</evidence>
<evidence type="ECO:0000313" key="2">
    <source>
        <dbReference type="EMBL" id="KAJ4849828.1"/>
    </source>
</evidence>
<dbReference type="Proteomes" id="UP001141552">
    <property type="component" value="Unassembled WGS sequence"/>
</dbReference>
<comment type="caution">
    <text evidence="2">The sequence shown here is derived from an EMBL/GenBank/DDBJ whole genome shotgun (WGS) entry which is preliminary data.</text>
</comment>
<proteinExistence type="predicted"/>